<comment type="subcellular location">
    <subcellularLocation>
        <location evidence="3 16">Cytoplasm</location>
    </subcellularLocation>
</comment>
<keyword evidence="9 16" id="KW-0521">NADP</keyword>
<evidence type="ECO:0000256" key="16">
    <source>
        <dbReference type="HAMAP-Rule" id="MF_00037"/>
    </source>
</evidence>
<keyword evidence="8 16" id="KW-0274">FAD</keyword>
<keyword evidence="10 16" id="KW-0133">Cell shape</keyword>
<evidence type="ECO:0000256" key="3">
    <source>
        <dbReference type="ARBA" id="ARBA00004496"/>
    </source>
</evidence>
<evidence type="ECO:0000256" key="1">
    <source>
        <dbReference type="ARBA" id="ARBA00001974"/>
    </source>
</evidence>
<dbReference type="EC" id="1.3.1.98" evidence="16"/>
<protein>
    <recommendedName>
        <fullName evidence="16">UDP-N-acetylenolpyruvoylglucosamine reductase</fullName>
        <ecNumber evidence="16">1.3.1.98</ecNumber>
    </recommendedName>
    <alternativeName>
        <fullName evidence="16">UDP-N-acetylmuramate dehydrogenase</fullName>
    </alternativeName>
</protein>
<dbReference type="PANTHER" id="PTHR21071:SF4">
    <property type="entry name" value="UDP-N-ACETYLENOLPYRUVOYLGLUCOSAMINE REDUCTASE"/>
    <property type="match status" value="1"/>
</dbReference>
<dbReference type="InterPro" id="IPR036635">
    <property type="entry name" value="MurB_C_sf"/>
</dbReference>
<evidence type="ECO:0000256" key="8">
    <source>
        <dbReference type="ARBA" id="ARBA00022827"/>
    </source>
</evidence>
<keyword evidence="13 16" id="KW-0131">Cell cycle</keyword>
<dbReference type="InterPro" id="IPR016169">
    <property type="entry name" value="FAD-bd_PCMH_sub2"/>
</dbReference>
<comment type="catalytic activity">
    <reaction evidence="15 16">
        <text>UDP-N-acetyl-alpha-D-muramate + NADP(+) = UDP-N-acetyl-3-O-(1-carboxyvinyl)-alpha-D-glucosamine + NADPH + H(+)</text>
        <dbReference type="Rhea" id="RHEA:12248"/>
        <dbReference type="ChEBI" id="CHEBI:15378"/>
        <dbReference type="ChEBI" id="CHEBI:57783"/>
        <dbReference type="ChEBI" id="CHEBI:58349"/>
        <dbReference type="ChEBI" id="CHEBI:68483"/>
        <dbReference type="ChEBI" id="CHEBI:70757"/>
        <dbReference type="EC" id="1.3.1.98"/>
    </reaction>
</comment>
<proteinExistence type="inferred from homology"/>
<evidence type="ECO:0000256" key="9">
    <source>
        <dbReference type="ARBA" id="ARBA00022857"/>
    </source>
</evidence>
<comment type="function">
    <text evidence="2 16">Cell wall formation.</text>
</comment>
<dbReference type="Gene3D" id="3.30.43.10">
    <property type="entry name" value="Uridine Diphospho-n-acetylenolpyruvylglucosamine Reductase, domain 2"/>
    <property type="match status" value="1"/>
</dbReference>
<sequence length="304" mass="32794">MDVYSALIQALRERFPGMELREREPMERHTSFRIGGPARLMALPRSEEEAAGVVQAARAHGIEPFFMGNGSNLLVSDTGYEGLILKTFDGMDHLSVEGEVIRAGSGVLLSRLANFALEHGLTGLEFAHGIPGTVGGALMMNAGAYGGEMCQVAQETRVLTPEGTICAVAGEEQGFSYRHSAFSDGTRLILGGVFRLERGERSDIRAKMEDLAARRRGKQPLEYPSAGSTFKRPEGHFAAALIERCGLKGKRVGGAQVSEKHAGFVINRGGATCADVMDLTAHIRETVFRETGVTLEMEVRTLGI</sequence>
<feature type="domain" description="FAD-binding PCMH-type" evidence="17">
    <location>
        <begin position="33"/>
        <end position="199"/>
    </location>
</feature>
<dbReference type="InterPro" id="IPR016167">
    <property type="entry name" value="FAD-bd_PCMH_sub1"/>
</dbReference>
<dbReference type="GO" id="GO:0008762">
    <property type="term" value="F:UDP-N-acetylmuramate dehydrogenase activity"/>
    <property type="evidence" value="ECO:0007669"/>
    <property type="project" value="UniProtKB-EC"/>
</dbReference>
<evidence type="ECO:0000256" key="2">
    <source>
        <dbReference type="ARBA" id="ARBA00003921"/>
    </source>
</evidence>
<evidence type="ECO:0000256" key="14">
    <source>
        <dbReference type="ARBA" id="ARBA00023316"/>
    </source>
</evidence>
<evidence type="ECO:0000256" key="15">
    <source>
        <dbReference type="ARBA" id="ARBA00048914"/>
    </source>
</evidence>
<dbReference type="HAMAP" id="MF_00037">
    <property type="entry name" value="MurB"/>
    <property type="match status" value="1"/>
</dbReference>
<dbReference type="InterPro" id="IPR036318">
    <property type="entry name" value="FAD-bd_PCMH-like_sf"/>
</dbReference>
<evidence type="ECO:0000313" key="18">
    <source>
        <dbReference type="EMBL" id="MBC5730865.1"/>
    </source>
</evidence>
<comment type="pathway">
    <text evidence="4 16">Cell wall biogenesis; peptidoglycan biosynthesis.</text>
</comment>
<evidence type="ECO:0000313" key="19">
    <source>
        <dbReference type="Proteomes" id="UP000660021"/>
    </source>
</evidence>
<evidence type="ECO:0000256" key="12">
    <source>
        <dbReference type="ARBA" id="ARBA00023002"/>
    </source>
</evidence>
<dbReference type="SUPFAM" id="SSF56194">
    <property type="entry name" value="Uridine diphospho-N-Acetylenolpyruvylglucosamine reductase, MurB, C-terminal domain"/>
    <property type="match status" value="1"/>
</dbReference>
<evidence type="ECO:0000256" key="7">
    <source>
        <dbReference type="ARBA" id="ARBA00022630"/>
    </source>
</evidence>
<feature type="active site" evidence="16">
    <location>
        <position position="178"/>
    </location>
</feature>
<comment type="caution">
    <text evidence="18">The sequence shown here is derived from an EMBL/GenBank/DDBJ whole genome shotgun (WGS) entry which is preliminary data.</text>
</comment>
<dbReference type="Pfam" id="PF02873">
    <property type="entry name" value="MurB_C"/>
    <property type="match status" value="1"/>
</dbReference>
<comment type="cofactor">
    <cofactor evidence="1 16">
        <name>FAD</name>
        <dbReference type="ChEBI" id="CHEBI:57692"/>
    </cofactor>
</comment>
<evidence type="ECO:0000256" key="11">
    <source>
        <dbReference type="ARBA" id="ARBA00022984"/>
    </source>
</evidence>
<dbReference type="Pfam" id="PF01565">
    <property type="entry name" value="FAD_binding_4"/>
    <property type="match status" value="1"/>
</dbReference>
<keyword evidence="12 16" id="KW-0560">Oxidoreductase</keyword>
<keyword evidence="19" id="KW-1185">Reference proteome</keyword>
<dbReference type="PANTHER" id="PTHR21071">
    <property type="entry name" value="UDP-N-ACETYLENOLPYRUVOYLGLUCOSAMINE REDUCTASE"/>
    <property type="match status" value="1"/>
</dbReference>
<dbReference type="RefSeq" id="WP_186963719.1">
    <property type="nucleotide sequence ID" value="NZ_JACOPR010000004.1"/>
</dbReference>
<keyword evidence="7 16" id="KW-0285">Flavoprotein</keyword>
<keyword evidence="11 16" id="KW-0573">Peptidoglycan synthesis</keyword>
<evidence type="ECO:0000256" key="4">
    <source>
        <dbReference type="ARBA" id="ARBA00004752"/>
    </source>
</evidence>
<dbReference type="Proteomes" id="UP000660021">
    <property type="component" value="Unassembled WGS sequence"/>
</dbReference>
<gene>
    <name evidence="16 18" type="primary">murB</name>
    <name evidence="18" type="ORF">H8S34_08480</name>
</gene>
<reference evidence="18 19" key="1">
    <citation type="submission" date="2020-08" db="EMBL/GenBank/DDBJ databases">
        <title>Genome public.</title>
        <authorList>
            <person name="Liu C."/>
            <person name="Sun Q."/>
        </authorList>
    </citation>
    <scope>NUCLEOTIDE SEQUENCE [LARGE SCALE GENOMIC DNA]</scope>
    <source>
        <strain evidence="18 19">New-38</strain>
    </source>
</reference>
<dbReference type="Gene3D" id="3.90.78.10">
    <property type="entry name" value="UDP-N-acetylenolpyruvoylglucosamine reductase, C-terminal domain"/>
    <property type="match status" value="1"/>
</dbReference>
<dbReference type="InterPro" id="IPR003170">
    <property type="entry name" value="MurB"/>
</dbReference>
<accession>A0ABR7HTL6</accession>
<organism evidence="18 19">
    <name type="scientific">Pseudoflavonifractor hominis</name>
    <dbReference type="NCBI Taxonomy" id="2763059"/>
    <lineage>
        <taxon>Bacteria</taxon>
        <taxon>Bacillati</taxon>
        <taxon>Bacillota</taxon>
        <taxon>Clostridia</taxon>
        <taxon>Eubacteriales</taxon>
        <taxon>Oscillospiraceae</taxon>
        <taxon>Pseudoflavonifractor</taxon>
    </lineage>
</organism>
<evidence type="ECO:0000256" key="10">
    <source>
        <dbReference type="ARBA" id="ARBA00022960"/>
    </source>
</evidence>
<evidence type="ECO:0000256" key="6">
    <source>
        <dbReference type="ARBA" id="ARBA00022618"/>
    </source>
</evidence>
<evidence type="ECO:0000256" key="5">
    <source>
        <dbReference type="ARBA" id="ARBA00022490"/>
    </source>
</evidence>
<keyword evidence="14 16" id="KW-0961">Cell wall biogenesis/degradation</keyword>
<dbReference type="NCBIfam" id="NF010480">
    <property type="entry name" value="PRK13905.1"/>
    <property type="match status" value="1"/>
</dbReference>
<dbReference type="InterPro" id="IPR006094">
    <property type="entry name" value="Oxid_FAD_bind_N"/>
</dbReference>
<comment type="similarity">
    <text evidence="16">Belongs to the MurB family.</text>
</comment>
<evidence type="ECO:0000256" key="13">
    <source>
        <dbReference type="ARBA" id="ARBA00023306"/>
    </source>
</evidence>
<dbReference type="InterPro" id="IPR016166">
    <property type="entry name" value="FAD-bd_PCMH"/>
</dbReference>
<dbReference type="Gene3D" id="3.30.465.10">
    <property type="match status" value="1"/>
</dbReference>
<dbReference type="NCBIfam" id="TIGR00179">
    <property type="entry name" value="murB"/>
    <property type="match status" value="1"/>
</dbReference>
<dbReference type="SUPFAM" id="SSF56176">
    <property type="entry name" value="FAD-binding/transporter-associated domain-like"/>
    <property type="match status" value="1"/>
</dbReference>
<keyword evidence="5 16" id="KW-0963">Cytoplasm</keyword>
<feature type="active site" evidence="16">
    <location>
        <position position="298"/>
    </location>
</feature>
<dbReference type="PROSITE" id="PS51387">
    <property type="entry name" value="FAD_PCMH"/>
    <property type="match status" value="1"/>
</dbReference>
<feature type="active site" description="Proton donor" evidence="16">
    <location>
        <position position="228"/>
    </location>
</feature>
<name>A0ABR7HTL6_9FIRM</name>
<dbReference type="InterPro" id="IPR011601">
    <property type="entry name" value="MurB_C"/>
</dbReference>
<evidence type="ECO:0000259" key="17">
    <source>
        <dbReference type="PROSITE" id="PS51387"/>
    </source>
</evidence>
<keyword evidence="6 16" id="KW-0132">Cell division</keyword>
<dbReference type="EMBL" id="JACOPR010000004">
    <property type="protein sequence ID" value="MBC5730865.1"/>
    <property type="molecule type" value="Genomic_DNA"/>
</dbReference>